<keyword evidence="8" id="KW-1185">Reference proteome</keyword>
<accession>A0AAN9W1Y7</accession>
<dbReference type="InterPro" id="IPR013083">
    <property type="entry name" value="Znf_RING/FYVE/PHD"/>
</dbReference>
<feature type="domain" description="Lon N-terminal" evidence="6">
    <location>
        <begin position="221"/>
        <end position="427"/>
    </location>
</feature>
<dbReference type="SMART" id="SM00464">
    <property type="entry name" value="LON"/>
    <property type="match status" value="1"/>
</dbReference>
<dbReference type="PANTHER" id="PTHR23327:SF42">
    <property type="entry name" value="LON PEPTIDASE N-TERMINAL DOMAIN AND RING FINGER PROTEIN C14F5.10C"/>
    <property type="match status" value="1"/>
</dbReference>
<dbReference type="SMART" id="SM00184">
    <property type="entry name" value="RING"/>
    <property type="match status" value="1"/>
</dbReference>
<dbReference type="InterPro" id="IPR011990">
    <property type="entry name" value="TPR-like_helical_dom_sf"/>
</dbReference>
<keyword evidence="1" id="KW-0479">Metal-binding</keyword>
<dbReference type="Proteomes" id="UP001378592">
    <property type="component" value="Unassembled WGS sequence"/>
</dbReference>
<dbReference type="GO" id="GO:0005737">
    <property type="term" value="C:cytoplasm"/>
    <property type="evidence" value="ECO:0007669"/>
    <property type="project" value="UniProtKB-ARBA"/>
</dbReference>
<evidence type="ECO:0008006" key="9">
    <source>
        <dbReference type="Google" id="ProtNLM"/>
    </source>
</evidence>
<reference evidence="7 8" key="1">
    <citation type="submission" date="2024-03" db="EMBL/GenBank/DDBJ databases">
        <title>The genome assembly and annotation of the cricket Gryllus longicercus Weissman &amp; Gray.</title>
        <authorList>
            <person name="Szrajer S."/>
            <person name="Gray D."/>
            <person name="Ylla G."/>
        </authorList>
    </citation>
    <scope>NUCLEOTIDE SEQUENCE [LARGE SCALE GENOMIC DNA]</scope>
    <source>
        <strain evidence="7">DAG 2021-001</strain>
        <tissue evidence="7">Whole body minus gut</tissue>
    </source>
</reference>
<dbReference type="InterPro" id="IPR001841">
    <property type="entry name" value="Znf_RING"/>
</dbReference>
<dbReference type="Pfam" id="PF13923">
    <property type="entry name" value="zf-C3HC4_2"/>
    <property type="match status" value="1"/>
</dbReference>
<evidence type="ECO:0000259" key="6">
    <source>
        <dbReference type="PROSITE" id="PS51787"/>
    </source>
</evidence>
<name>A0AAN9W1Y7_9ORTH</name>
<sequence>METSPLLLSLRCHALHLLDRHREALVVADKLRHILPSWSRGHYWRGCCLLLACRPQEALTSLLLAVALSAGQAPPNPAGMPCPHTLIQAGLGQLCSLSEVHLQLLVNWISKEITRLKRLESKSSNEILVVPPSLPPGIEEADFDCILCSRILWKPVTTPCGHTFCSGCLDRCLDHTATCPLCMAPLHDLLSSSRCISVALKAILELMLPASSLYSRELSARAELAAPAHVPVFVCTVAWPGVPCPLYVFEPRYRLLVRRCVETGGRVFGMAAGSEGGHGFVDVGTLLDVRDWLRLPDGCSLLTAVGARRFRVIARAERDGYFTARVELLRDRPSGPGVKELAEKVRCKGQRWVASMPPNARAEVERAFGHMPAQESGDYCCPPDGPAWAWWLLAILPLSPRLQVAILATTSLEKRLRAIDKTLDRIQCCRV</sequence>
<dbReference type="GO" id="GO:0008270">
    <property type="term" value="F:zinc ion binding"/>
    <property type="evidence" value="ECO:0007669"/>
    <property type="project" value="UniProtKB-KW"/>
</dbReference>
<comment type="caution">
    <text evidence="7">The sequence shown here is derived from an EMBL/GenBank/DDBJ whole genome shotgun (WGS) entry which is preliminary data.</text>
</comment>
<evidence type="ECO:0000259" key="5">
    <source>
        <dbReference type="PROSITE" id="PS50089"/>
    </source>
</evidence>
<evidence type="ECO:0000313" key="8">
    <source>
        <dbReference type="Proteomes" id="UP001378592"/>
    </source>
</evidence>
<dbReference type="Pfam" id="PF02190">
    <property type="entry name" value="LON_substr_bdg"/>
    <property type="match status" value="1"/>
</dbReference>
<evidence type="ECO:0000256" key="4">
    <source>
        <dbReference type="PROSITE-ProRule" id="PRU00175"/>
    </source>
</evidence>
<dbReference type="EMBL" id="JAZDUA010000027">
    <property type="protein sequence ID" value="KAK7872287.1"/>
    <property type="molecule type" value="Genomic_DNA"/>
</dbReference>
<dbReference type="PROSITE" id="PS50089">
    <property type="entry name" value="ZF_RING_2"/>
    <property type="match status" value="1"/>
</dbReference>
<feature type="domain" description="RING-type" evidence="5">
    <location>
        <begin position="145"/>
        <end position="182"/>
    </location>
</feature>
<dbReference type="Gene3D" id="2.30.130.40">
    <property type="entry name" value="LON domain-like"/>
    <property type="match status" value="1"/>
</dbReference>
<keyword evidence="3" id="KW-0862">Zinc</keyword>
<dbReference type="InterPro" id="IPR017907">
    <property type="entry name" value="Znf_RING_CS"/>
</dbReference>
<evidence type="ECO:0000313" key="7">
    <source>
        <dbReference type="EMBL" id="KAK7872287.1"/>
    </source>
</evidence>
<protein>
    <recommendedName>
        <fullName evidence="9">LON peptidase N-terminal domain and RING finger protein 2</fullName>
    </recommendedName>
</protein>
<organism evidence="7 8">
    <name type="scientific">Gryllus longicercus</name>
    <dbReference type="NCBI Taxonomy" id="2509291"/>
    <lineage>
        <taxon>Eukaryota</taxon>
        <taxon>Metazoa</taxon>
        <taxon>Ecdysozoa</taxon>
        <taxon>Arthropoda</taxon>
        <taxon>Hexapoda</taxon>
        <taxon>Insecta</taxon>
        <taxon>Pterygota</taxon>
        <taxon>Neoptera</taxon>
        <taxon>Polyneoptera</taxon>
        <taxon>Orthoptera</taxon>
        <taxon>Ensifera</taxon>
        <taxon>Gryllidea</taxon>
        <taxon>Grylloidea</taxon>
        <taxon>Gryllidae</taxon>
        <taxon>Gryllinae</taxon>
        <taxon>Gryllus</taxon>
    </lineage>
</organism>
<evidence type="ECO:0000256" key="3">
    <source>
        <dbReference type="ARBA" id="ARBA00022833"/>
    </source>
</evidence>
<dbReference type="PROSITE" id="PS00518">
    <property type="entry name" value="ZF_RING_1"/>
    <property type="match status" value="1"/>
</dbReference>
<dbReference type="InterPro" id="IPR003111">
    <property type="entry name" value="Lon_prtase_N"/>
</dbReference>
<dbReference type="SUPFAM" id="SSF48452">
    <property type="entry name" value="TPR-like"/>
    <property type="match status" value="1"/>
</dbReference>
<dbReference type="SUPFAM" id="SSF57850">
    <property type="entry name" value="RING/U-box"/>
    <property type="match status" value="1"/>
</dbReference>
<dbReference type="CDD" id="cd16514">
    <property type="entry name" value="RING-HC_LONFs_rpt2"/>
    <property type="match status" value="1"/>
</dbReference>
<proteinExistence type="predicted"/>
<keyword evidence="2 4" id="KW-0863">Zinc-finger</keyword>
<dbReference type="InterPro" id="IPR015947">
    <property type="entry name" value="PUA-like_sf"/>
</dbReference>
<dbReference type="PANTHER" id="PTHR23327">
    <property type="entry name" value="RING FINGER PROTEIN 127"/>
    <property type="match status" value="1"/>
</dbReference>
<dbReference type="Gene3D" id="3.30.40.10">
    <property type="entry name" value="Zinc/RING finger domain, C3HC4 (zinc finger)"/>
    <property type="match status" value="1"/>
</dbReference>
<dbReference type="PROSITE" id="PS51787">
    <property type="entry name" value="LON_N"/>
    <property type="match status" value="1"/>
</dbReference>
<evidence type="ECO:0000256" key="1">
    <source>
        <dbReference type="ARBA" id="ARBA00022723"/>
    </source>
</evidence>
<dbReference type="AlphaFoldDB" id="A0AAN9W1Y7"/>
<dbReference type="SUPFAM" id="SSF88697">
    <property type="entry name" value="PUA domain-like"/>
    <property type="match status" value="1"/>
</dbReference>
<dbReference type="GO" id="GO:0061630">
    <property type="term" value="F:ubiquitin protein ligase activity"/>
    <property type="evidence" value="ECO:0007669"/>
    <property type="project" value="TreeGrafter"/>
</dbReference>
<dbReference type="InterPro" id="IPR046336">
    <property type="entry name" value="Lon_prtase_N_sf"/>
</dbReference>
<evidence type="ECO:0000256" key="2">
    <source>
        <dbReference type="ARBA" id="ARBA00022771"/>
    </source>
</evidence>
<gene>
    <name evidence="7" type="ORF">R5R35_012130</name>
</gene>